<sequence length="317" mass="32934">MTVLLVAASIVAFASCSGDRGPRGTTTSTPEASRSGSPTASSPASTPSASGAVPGRCTPSRCPGLPVPTAELMTGAITRDNAPQKVSGYLTSVLDDLDSTWTPWFRELGWGDPAPGRVLVEAGDTYRSGCEDADGAIVVTSDTPNAFFCGVDKARDGGGTRVEGSLILPVEAFVGIWTGTFLVQGPLDSIGGFQGEFTAATVVAHEYGHAVVDRIVRAGHLPDSRRPRGENSELIADCLAGNWAATVLRRDELSVTDIVQAVTLIQKIGDPEPGQGHGTSTQRIAAISRGFFGRSVNGGGQGQPIGCLTEYWPEEFG</sequence>
<reference evidence="2 3" key="1">
    <citation type="journal article" date="2012" name="Appl. Environ. Microbiol.">
        <title>Involvement of two latex-clearing proteins during rubber degradation and insights into the subsequent degradation pathway revealed by the genome sequence of Gordonia polyisoprenivorans strain VH2.</title>
        <authorList>
            <person name="Hiessl S."/>
            <person name="Schuldes J."/>
            <person name="Thurmer A."/>
            <person name="Halbsguth T."/>
            <person name="Broker D."/>
            <person name="Angelov A."/>
            <person name="Liebl W."/>
            <person name="Daniel R."/>
            <person name="Steinbuchel A."/>
        </authorList>
    </citation>
    <scope>NUCLEOTIDE SEQUENCE [LARGE SCALE GENOMIC DNA]</scope>
    <source>
        <strain evidence="3">DSM 44266 / VH2</strain>
    </source>
</reference>
<name>H6MV69_GORPV</name>
<dbReference type="EMBL" id="CP003119">
    <property type="protein sequence ID" value="AFA72776.1"/>
    <property type="molecule type" value="Genomic_DNA"/>
</dbReference>
<dbReference type="Pfam" id="PF04228">
    <property type="entry name" value="Zn_peptidase"/>
    <property type="match status" value="1"/>
</dbReference>
<evidence type="ECO:0000313" key="2">
    <source>
        <dbReference type="EMBL" id="AFA72776.1"/>
    </source>
</evidence>
<organism evidence="2 3">
    <name type="scientific">Gordonia polyisoprenivorans (strain DSM 44266 / VH2)</name>
    <dbReference type="NCBI Taxonomy" id="1112204"/>
    <lineage>
        <taxon>Bacteria</taxon>
        <taxon>Bacillati</taxon>
        <taxon>Actinomycetota</taxon>
        <taxon>Actinomycetes</taxon>
        <taxon>Mycobacteriales</taxon>
        <taxon>Gordoniaceae</taxon>
        <taxon>Gordonia</taxon>
    </lineage>
</organism>
<dbReference type="STRING" id="1112204.GPOL_c17270"/>
<dbReference type="AlphaFoldDB" id="H6MV69"/>
<accession>H6MV69</accession>
<evidence type="ECO:0000313" key="3">
    <source>
        <dbReference type="Proteomes" id="UP000009154"/>
    </source>
</evidence>
<proteinExistence type="predicted"/>
<feature type="region of interest" description="Disordered" evidence="1">
    <location>
        <begin position="17"/>
        <end position="62"/>
    </location>
</feature>
<protein>
    <submittedName>
        <fullName evidence="2">Putative neutral zinc metallopeptidase</fullName>
    </submittedName>
</protein>
<evidence type="ECO:0000256" key="1">
    <source>
        <dbReference type="SAM" id="MobiDB-lite"/>
    </source>
</evidence>
<dbReference type="Proteomes" id="UP000009154">
    <property type="component" value="Chromosome"/>
</dbReference>
<keyword evidence="3" id="KW-1185">Reference proteome</keyword>
<gene>
    <name evidence="2" type="ordered locus">GPOL_c17270</name>
</gene>
<feature type="compositionally biased region" description="Low complexity" evidence="1">
    <location>
        <begin position="32"/>
        <end position="52"/>
    </location>
</feature>
<dbReference type="HOGENOM" id="CLU_876500_0_0_11"/>
<dbReference type="SUPFAM" id="SSF55486">
    <property type="entry name" value="Metalloproteases ('zincins'), catalytic domain"/>
    <property type="match status" value="1"/>
</dbReference>
<dbReference type="eggNOG" id="COG2321">
    <property type="taxonomic scope" value="Bacteria"/>
</dbReference>
<dbReference type="InterPro" id="IPR007343">
    <property type="entry name" value="Uncharacterised_pept_Zn_put"/>
</dbReference>
<dbReference type="KEGG" id="gpo:GPOL_c17270"/>